<evidence type="ECO:0000259" key="2">
    <source>
        <dbReference type="PROSITE" id="PS50821"/>
    </source>
</evidence>
<dbReference type="Gene3D" id="3.40.50.2300">
    <property type="match status" value="1"/>
</dbReference>
<proteinExistence type="predicted"/>
<sequence length="1228" mass="133943">MSYYGPPGGDDRGRSGGGGGGGGGDYHNQGHNRGGHPSSDDRGPGGPRGRGEGGGGGRGPPGNDQRNYQGNDGYGGGGGGGRFEDQPRSGYGDSHGGGGGGGHLDRGGNNQESDGHGRDRHGHGHGDDGYNGNRHNGHGHGQDDRDHRDRGHAHEYGHGHGRGGGGGVEPPRRYDDRNRDQQRYGERDDRDRDGYRQSGGGGGGGRERDPYSRDRHDDRGNDRDGRGGGGGNGGGGGDGRRHNEEPPRRNDDRGGRFGGNGGGGGGGDYGRPSGNGWGEDRSRGPPPQRQYPNSNVGPPHRNGGGGFGDRGGRGGGGRGDFASRGRGGDSNSKGGQFRGKSVAVDFGATEANANIVCASVMNNFRFYHYGIDGSDRNGKLIDSRRRKNELFRLGIFDEEKGLLASNGMSKKEIEDFRRVTFFEGSFMYCNRPLPFAKKAPFSLVGRKTPDSDNTPLSDNGDTMTITSLNIYTAPDQLRKNVKTSGPDGIVVDLRCGDCTQAFKTKEAMLSHCSAGGHQPQMDLEEGVKAATSEQFLGFCNVALQRAMGERMARWGREYIDPKNWTEPVDNKHGRSMGVRIFRAFCCEFGIHRPLGGDSTLTLTVDLRAKVIRTKSLLDNLCNGADPHSKRFDRHEMMQANRQFQSEIVICTYDKKCYSVINLDFENSPSSLPVDGTGMSHAQYFAQRKGIELQYPDCSPIVAVLGRGNRTIYLPAELVCANELDPQVKQKLPMIASFVPSLRNDAIEEMRKYLVPGAQKTKGVGGGLLPALGIILEDSRMKVDVEVLPLPLLKAAGVQIPKEKANMWAPVINRANYKVDSGKAVEMNVVVIHHNSLTNSALQVYEKVRNLVNGHNSHYRFGDEPFALVSAGDNENHWRPVEDYMRRQLPENIFVLDLAKPARRQALDAAYSVVKYLLTKNGYLSQFLNFNTHDHSRAHDQRATRKSLTILQGLARQILSKCGARVWWVKLPKEIPLPAVFIGVDVFHSPRKYNVSKGKKTAKESVAAVIVQVVRSHNEEDNHHTEVFSQTFRREVGKEMGLSIPMRETVQNALRIFNVNPMSCFVWRDGVGDPAIKQVAGEEIPAIREAIRSRTDAEVPLSYVVVQKRISTKFLSLDGKKAIPLGSLVVGLQGPKYSTFYINGTAPPYSTPKPARFIIANMDNETDKSARTIAELSWALCHDYSNWTGAIKLPSPVQMAHKLAELAGMMENGGEDIAYEKFAGKAHFL</sequence>
<evidence type="ECO:0008006" key="5">
    <source>
        <dbReference type="Google" id="ProtNLM"/>
    </source>
</evidence>
<feature type="compositionally biased region" description="Basic and acidic residues" evidence="1">
    <location>
        <begin position="238"/>
        <end position="255"/>
    </location>
</feature>
<feature type="compositionally biased region" description="Gly residues" evidence="1">
    <location>
        <begin position="93"/>
        <end position="102"/>
    </location>
</feature>
<accession>A0A7S3VEK0</accession>
<dbReference type="PROSITE" id="PS50821">
    <property type="entry name" value="PAZ"/>
    <property type="match status" value="1"/>
</dbReference>
<dbReference type="SUPFAM" id="SSF101690">
    <property type="entry name" value="PAZ domain"/>
    <property type="match status" value="1"/>
</dbReference>
<dbReference type="PANTHER" id="PTHR22891">
    <property type="entry name" value="EUKARYOTIC TRANSLATION INITIATION FACTOR 2C"/>
    <property type="match status" value="1"/>
</dbReference>
<dbReference type="EMBL" id="HBIO01025029">
    <property type="protein sequence ID" value="CAE0474372.1"/>
    <property type="molecule type" value="Transcribed_RNA"/>
</dbReference>
<evidence type="ECO:0000256" key="1">
    <source>
        <dbReference type="SAM" id="MobiDB-lite"/>
    </source>
</evidence>
<dbReference type="PROSITE" id="PS50822">
    <property type="entry name" value="PIWI"/>
    <property type="match status" value="1"/>
</dbReference>
<evidence type="ECO:0000313" key="4">
    <source>
        <dbReference type="EMBL" id="CAE0474372.1"/>
    </source>
</evidence>
<gene>
    <name evidence="4" type="ORF">CDEB00056_LOCUS19225</name>
</gene>
<evidence type="ECO:0000259" key="3">
    <source>
        <dbReference type="PROSITE" id="PS50822"/>
    </source>
</evidence>
<feature type="compositionally biased region" description="Gly residues" evidence="1">
    <location>
        <begin position="256"/>
        <end position="277"/>
    </location>
</feature>
<dbReference type="GO" id="GO:0003723">
    <property type="term" value="F:RNA binding"/>
    <property type="evidence" value="ECO:0007669"/>
    <property type="project" value="InterPro"/>
</dbReference>
<feature type="compositionally biased region" description="Gly residues" evidence="1">
    <location>
        <begin position="227"/>
        <end position="237"/>
    </location>
</feature>
<feature type="domain" description="PAZ" evidence="2">
    <location>
        <begin position="632"/>
        <end position="722"/>
    </location>
</feature>
<feature type="compositionally biased region" description="Gly residues" evidence="1">
    <location>
        <begin position="72"/>
        <end position="81"/>
    </location>
</feature>
<organism evidence="4">
    <name type="scientific">Chaetoceros debilis</name>
    <dbReference type="NCBI Taxonomy" id="122233"/>
    <lineage>
        <taxon>Eukaryota</taxon>
        <taxon>Sar</taxon>
        <taxon>Stramenopiles</taxon>
        <taxon>Ochrophyta</taxon>
        <taxon>Bacillariophyta</taxon>
        <taxon>Coscinodiscophyceae</taxon>
        <taxon>Chaetocerotophycidae</taxon>
        <taxon>Chaetocerotales</taxon>
        <taxon>Chaetocerotaceae</taxon>
        <taxon>Chaetoceros</taxon>
    </lineage>
</organism>
<reference evidence="4" key="1">
    <citation type="submission" date="2021-01" db="EMBL/GenBank/DDBJ databases">
        <authorList>
            <person name="Corre E."/>
            <person name="Pelletier E."/>
            <person name="Niang G."/>
            <person name="Scheremetjew M."/>
            <person name="Finn R."/>
            <person name="Kale V."/>
            <person name="Holt S."/>
            <person name="Cochrane G."/>
            <person name="Meng A."/>
            <person name="Brown T."/>
            <person name="Cohen L."/>
        </authorList>
    </citation>
    <scope>NUCLEOTIDE SEQUENCE</scope>
    <source>
        <strain evidence="4">MM31A-1</strain>
    </source>
</reference>
<dbReference type="Pfam" id="PF02170">
    <property type="entry name" value="PAZ"/>
    <property type="match status" value="1"/>
</dbReference>
<dbReference type="Gene3D" id="2.170.260.10">
    <property type="entry name" value="paz domain"/>
    <property type="match status" value="1"/>
</dbReference>
<dbReference type="PROSITE" id="PS00028">
    <property type="entry name" value="ZINC_FINGER_C2H2_1"/>
    <property type="match status" value="1"/>
</dbReference>
<dbReference type="InterPro" id="IPR003100">
    <property type="entry name" value="PAZ_dom"/>
</dbReference>
<feature type="compositionally biased region" description="Gly residues" evidence="1">
    <location>
        <begin position="44"/>
        <end position="60"/>
    </location>
</feature>
<dbReference type="InterPro" id="IPR036397">
    <property type="entry name" value="RNaseH_sf"/>
</dbReference>
<dbReference type="SMART" id="SM00950">
    <property type="entry name" value="Piwi"/>
    <property type="match status" value="1"/>
</dbReference>
<name>A0A7S3VEK0_9STRA</name>
<dbReference type="InterPro" id="IPR013087">
    <property type="entry name" value="Znf_C2H2_type"/>
</dbReference>
<feature type="compositionally biased region" description="Gly residues" evidence="1">
    <location>
        <begin position="302"/>
        <end position="319"/>
    </location>
</feature>
<feature type="region of interest" description="Disordered" evidence="1">
    <location>
        <begin position="1"/>
        <end position="337"/>
    </location>
</feature>
<protein>
    <recommendedName>
        <fullName evidence="5">Piwi domain-containing protein</fullName>
    </recommendedName>
</protein>
<feature type="compositionally biased region" description="Low complexity" evidence="1">
    <location>
        <begin position="61"/>
        <end position="71"/>
    </location>
</feature>
<dbReference type="InterPro" id="IPR036085">
    <property type="entry name" value="PAZ_dom_sf"/>
</dbReference>
<dbReference type="InterPro" id="IPR003165">
    <property type="entry name" value="Piwi"/>
</dbReference>
<feature type="domain" description="Piwi" evidence="3">
    <location>
        <begin position="892"/>
        <end position="1211"/>
    </location>
</feature>
<dbReference type="SUPFAM" id="SSF53098">
    <property type="entry name" value="Ribonuclease H-like"/>
    <property type="match status" value="1"/>
</dbReference>
<dbReference type="Pfam" id="PF02171">
    <property type="entry name" value="Piwi"/>
    <property type="match status" value="1"/>
</dbReference>
<feature type="compositionally biased region" description="Basic and acidic residues" evidence="1">
    <location>
        <begin position="170"/>
        <end position="195"/>
    </location>
</feature>
<feature type="compositionally biased region" description="Basic and acidic residues" evidence="1">
    <location>
        <begin position="205"/>
        <end position="226"/>
    </location>
</feature>
<feature type="compositionally biased region" description="Basic and acidic residues" evidence="1">
    <location>
        <begin position="140"/>
        <end position="158"/>
    </location>
</feature>
<dbReference type="AlphaFoldDB" id="A0A7S3VEK0"/>
<feature type="compositionally biased region" description="Gly residues" evidence="1">
    <location>
        <begin position="15"/>
        <end position="25"/>
    </location>
</feature>
<dbReference type="InterPro" id="IPR012337">
    <property type="entry name" value="RNaseH-like_sf"/>
</dbReference>
<dbReference type="Gene3D" id="3.30.420.10">
    <property type="entry name" value="Ribonuclease H-like superfamily/Ribonuclease H"/>
    <property type="match status" value="1"/>
</dbReference>